<dbReference type="RefSeq" id="WP_212676483.1">
    <property type="nucleotide sequence ID" value="NZ_JAGSPJ010000006.1"/>
</dbReference>
<name>A0A941IG32_9BURK</name>
<evidence type="ECO:0000256" key="3">
    <source>
        <dbReference type="ARBA" id="ARBA00023004"/>
    </source>
</evidence>
<dbReference type="SUPFAM" id="SSF46626">
    <property type="entry name" value="Cytochrome c"/>
    <property type="match status" value="2"/>
</dbReference>
<keyword evidence="3 4" id="KW-0408">Iron</keyword>
<feature type="domain" description="Cytochrome c" evidence="5">
    <location>
        <begin position="39"/>
        <end position="122"/>
    </location>
</feature>
<protein>
    <submittedName>
        <fullName evidence="6">C-type cytochrome</fullName>
    </submittedName>
</protein>
<dbReference type="AlphaFoldDB" id="A0A941IG32"/>
<evidence type="ECO:0000256" key="2">
    <source>
        <dbReference type="ARBA" id="ARBA00022723"/>
    </source>
</evidence>
<dbReference type="GO" id="GO:0009055">
    <property type="term" value="F:electron transfer activity"/>
    <property type="evidence" value="ECO:0007669"/>
    <property type="project" value="InterPro"/>
</dbReference>
<comment type="caution">
    <text evidence="6">The sequence shown here is derived from an EMBL/GenBank/DDBJ whole genome shotgun (WGS) entry which is preliminary data.</text>
</comment>
<dbReference type="GO" id="GO:0020037">
    <property type="term" value="F:heme binding"/>
    <property type="evidence" value="ECO:0007669"/>
    <property type="project" value="InterPro"/>
</dbReference>
<dbReference type="EMBL" id="JAGSPJ010000006">
    <property type="protein sequence ID" value="MBR7801376.1"/>
    <property type="molecule type" value="Genomic_DNA"/>
</dbReference>
<dbReference type="InterPro" id="IPR036909">
    <property type="entry name" value="Cyt_c-like_dom_sf"/>
</dbReference>
<sequence length="251" mass="27586">MLLTTQYDHIGDASPSSLRYVKFWRIVACFAALILCQFSSAQKIPDTLEQRLKACTACHGAEGRATSDGYYPRIAGKPSGYLLNQLRHFRDEKRSYPMMTYMLSHLNESYLSEIADYFSKLNPPYAAPQPTPASVAELKRGESLVKLGDRVKKIPACVACHGELMTGLAPFVPGLLGLPRDYLVAQLGAWQTGNRHASSPDCMQSIARQLDAGDIAAVSAWLANQTIPVQSKAMTATKDQQFPMRCGSIQP</sequence>
<evidence type="ECO:0000313" key="6">
    <source>
        <dbReference type="EMBL" id="MBR7801376.1"/>
    </source>
</evidence>
<dbReference type="PANTHER" id="PTHR33751:SF11">
    <property type="entry name" value="BLL4483 PROTEIN"/>
    <property type="match status" value="1"/>
</dbReference>
<evidence type="ECO:0000259" key="5">
    <source>
        <dbReference type="PROSITE" id="PS51007"/>
    </source>
</evidence>
<dbReference type="PANTHER" id="PTHR33751">
    <property type="entry name" value="CBB3-TYPE CYTOCHROME C OXIDASE SUBUNIT FIXP"/>
    <property type="match status" value="1"/>
</dbReference>
<accession>A0A941IG32</accession>
<dbReference type="PROSITE" id="PS51007">
    <property type="entry name" value="CYTC"/>
    <property type="match status" value="2"/>
</dbReference>
<dbReference type="InterPro" id="IPR050597">
    <property type="entry name" value="Cytochrome_c_Oxidase_Subunit"/>
</dbReference>
<reference evidence="6" key="1">
    <citation type="submission" date="2021-04" db="EMBL/GenBank/DDBJ databases">
        <title>novel species isolated from subtropical streams in China.</title>
        <authorList>
            <person name="Lu H."/>
        </authorList>
    </citation>
    <scope>NUCLEOTIDE SEQUENCE</scope>
    <source>
        <strain evidence="6">FT137W</strain>
    </source>
</reference>
<dbReference type="InterPro" id="IPR009056">
    <property type="entry name" value="Cyt_c-like_dom"/>
</dbReference>
<dbReference type="GO" id="GO:0046872">
    <property type="term" value="F:metal ion binding"/>
    <property type="evidence" value="ECO:0007669"/>
    <property type="project" value="UniProtKB-KW"/>
</dbReference>
<evidence type="ECO:0000256" key="4">
    <source>
        <dbReference type="PROSITE-ProRule" id="PRU00433"/>
    </source>
</evidence>
<gene>
    <name evidence="6" type="ORF">KDM90_15305</name>
</gene>
<dbReference type="Gene3D" id="1.10.760.10">
    <property type="entry name" value="Cytochrome c-like domain"/>
    <property type="match status" value="2"/>
</dbReference>
<keyword evidence="1 4" id="KW-0349">Heme</keyword>
<keyword evidence="7" id="KW-1185">Reference proteome</keyword>
<evidence type="ECO:0000256" key="1">
    <source>
        <dbReference type="ARBA" id="ARBA00022617"/>
    </source>
</evidence>
<dbReference type="Proteomes" id="UP000678545">
    <property type="component" value="Unassembled WGS sequence"/>
</dbReference>
<feature type="domain" description="Cytochrome c" evidence="5">
    <location>
        <begin position="136"/>
        <end position="226"/>
    </location>
</feature>
<keyword evidence="2 4" id="KW-0479">Metal-binding</keyword>
<proteinExistence type="predicted"/>
<evidence type="ECO:0000313" key="7">
    <source>
        <dbReference type="Proteomes" id="UP000678545"/>
    </source>
</evidence>
<organism evidence="6 7">
    <name type="scientific">Undibacterium fentianense</name>
    <dbReference type="NCBI Taxonomy" id="2828728"/>
    <lineage>
        <taxon>Bacteria</taxon>
        <taxon>Pseudomonadati</taxon>
        <taxon>Pseudomonadota</taxon>
        <taxon>Betaproteobacteria</taxon>
        <taxon>Burkholderiales</taxon>
        <taxon>Oxalobacteraceae</taxon>
        <taxon>Undibacterium</taxon>
    </lineage>
</organism>